<name>A0A034WIP8_BACDO</name>
<evidence type="ECO:0000256" key="1">
    <source>
        <dbReference type="SAM" id="SignalP"/>
    </source>
</evidence>
<reference evidence="2" key="1">
    <citation type="journal article" date="2014" name="BMC Genomics">
        <title>Characterizing the developmental transcriptome of the oriental fruit fly, Bactrocera dorsalis (Diptera: Tephritidae) through comparative genomic analysis with Drosophila melanogaster utilizing modENCODE datasets.</title>
        <authorList>
            <person name="Geib S.M."/>
            <person name="Calla B."/>
            <person name="Hall B."/>
            <person name="Hou S."/>
            <person name="Manoukis N.C."/>
        </authorList>
    </citation>
    <scope>NUCLEOTIDE SEQUENCE</scope>
    <source>
        <strain evidence="2">Punador</strain>
    </source>
</reference>
<proteinExistence type="predicted"/>
<evidence type="ECO:0008006" key="3">
    <source>
        <dbReference type="Google" id="ProtNLM"/>
    </source>
</evidence>
<sequence length="105" mass="11984">MYVCELLLTALLATYVAGSTCNKTYSCSKKQKQYTFFVVGAVWRALAAAERSRLKITNSVFTRGHFCRSLTTNSSSCAFSRAPRQRQLVPHNFLHFPLYHILKFL</sequence>
<feature type="non-terminal residue" evidence="2">
    <location>
        <position position="105"/>
    </location>
</feature>
<keyword evidence="1" id="KW-0732">Signal</keyword>
<evidence type="ECO:0000313" key="2">
    <source>
        <dbReference type="EMBL" id="JAC54020.1"/>
    </source>
</evidence>
<feature type="chain" id="PRO_5001562541" description="Secreted protein" evidence="1">
    <location>
        <begin position="19"/>
        <end position="105"/>
    </location>
</feature>
<dbReference type="AlphaFoldDB" id="A0A034WIP8"/>
<protein>
    <recommendedName>
        <fullName evidence="3">Secreted protein</fullName>
    </recommendedName>
</protein>
<organism evidence="2">
    <name type="scientific">Bactrocera dorsalis</name>
    <name type="common">Oriental fruit fly</name>
    <name type="synonym">Dacus dorsalis</name>
    <dbReference type="NCBI Taxonomy" id="27457"/>
    <lineage>
        <taxon>Eukaryota</taxon>
        <taxon>Metazoa</taxon>
        <taxon>Ecdysozoa</taxon>
        <taxon>Arthropoda</taxon>
        <taxon>Hexapoda</taxon>
        <taxon>Insecta</taxon>
        <taxon>Pterygota</taxon>
        <taxon>Neoptera</taxon>
        <taxon>Endopterygota</taxon>
        <taxon>Diptera</taxon>
        <taxon>Brachycera</taxon>
        <taxon>Muscomorpha</taxon>
        <taxon>Tephritoidea</taxon>
        <taxon>Tephritidae</taxon>
        <taxon>Bactrocera</taxon>
        <taxon>Bactrocera</taxon>
    </lineage>
</organism>
<dbReference type="EMBL" id="GAKP01004932">
    <property type="protein sequence ID" value="JAC54020.1"/>
    <property type="molecule type" value="Transcribed_RNA"/>
</dbReference>
<feature type="signal peptide" evidence="1">
    <location>
        <begin position="1"/>
        <end position="18"/>
    </location>
</feature>
<accession>A0A034WIP8</accession>